<evidence type="ECO:0000313" key="7">
    <source>
        <dbReference type="Proteomes" id="UP001159364"/>
    </source>
</evidence>
<dbReference type="AlphaFoldDB" id="A0AAV8TSF5"/>
<dbReference type="PANTHER" id="PTHR35357">
    <property type="entry name" value="OS02G0537100 PROTEIN"/>
    <property type="match status" value="1"/>
</dbReference>
<keyword evidence="7" id="KW-1185">Reference proteome</keyword>
<sequence length="179" mass="19675">MANSLFLSLICAFLLLLLIVVPVSATATITPHNKLVSKVCHQTSDYSFCINSLFSDHRTPEADEYTLAYISVGLAYLNATATRGYVNKLLRRTSSYRRLMKCSRDYVKAVSALETAYNDLNSETFFELADLANDAAHAADNCEVSVQGIRPPPLGKRNRDLKGLCQICAVVAKLFTGSD</sequence>
<protein>
    <recommendedName>
        <fullName evidence="5">Pectinesterase inhibitor domain-containing protein</fullName>
    </recommendedName>
</protein>
<dbReference type="Pfam" id="PF04043">
    <property type="entry name" value="PMEI"/>
    <property type="match status" value="1"/>
</dbReference>
<gene>
    <name evidence="6" type="ORF">K2173_008969</name>
</gene>
<reference evidence="6 7" key="1">
    <citation type="submission" date="2021-09" db="EMBL/GenBank/DDBJ databases">
        <title>Genomic insights and catalytic innovation underlie evolution of tropane alkaloids biosynthesis.</title>
        <authorList>
            <person name="Wang Y.-J."/>
            <person name="Tian T."/>
            <person name="Huang J.-P."/>
            <person name="Huang S.-X."/>
        </authorList>
    </citation>
    <scope>NUCLEOTIDE SEQUENCE [LARGE SCALE GENOMIC DNA]</scope>
    <source>
        <strain evidence="6">KIB-2018</strain>
        <tissue evidence="6">Leaf</tissue>
    </source>
</reference>
<dbReference type="CDD" id="cd14859">
    <property type="entry name" value="PMEI_like"/>
    <property type="match status" value="1"/>
</dbReference>
<dbReference type="EMBL" id="JAIWQS010000003">
    <property type="protein sequence ID" value="KAJ8769887.1"/>
    <property type="molecule type" value="Genomic_DNA"/>
</dbReference>
<dbReference type="GO" id="GO:0004857">
    <property type="term" value="F:enzyme inhibitor activity"/>
    <property type="evidence" value="ECO:0007669"/>
    <property type="project" value="InterPro"/>
</dbReference>
<dbReference type="SUPFAM" id="SSF101148">
    <property type="entry name" value="Plant invertase/pectin methylesterase inhibitor"/>
    <property type="match status" value="1"/>
</dbReference>
<dbReference type="PANTHER" id="PTHR35357:SF8">
    <property type="entry name" value="OS01G0111000 PROTEIN"/>
    <property type="match status" value="1"/>
</dbReference>
<evidence type="ECO:0000256" key="4">
    <source>
        <dbReference type="SAM" id="SignalP"/>
    </source>
</evidence>
<dbReference type="InterPro" id="IPR035513">
    <property type="entry name" value="Invertase/methylesterase_inhib"/>
</dbReference>
<comment type="caution">
    <text evidence="6">The sequence shown here is derived from an EMBL/GenBank/DDBJ whole genome shotgun (WGS) entry which is preliminary data.</text>
</comment>
<dbReference type="InterPro" id="IPR006501">
    <property type="entry name" value="Pectinesterase_inhib_dom"/>
</dbReference>
<comment type="similarity">
    <text evidence="3">Belongs to the PMEI family.</text>
</comment>
<evidence type="ECO:0000259" key="5">
    <source>
        <dbReference type="SMART" id="SM00856"/>
    </source>
</evidence>
<dbReference type="Proteomes" id="UP001159364">
    <property type="component" value="Linkage Group LG03"/>
</dbReference>
<feature type="signal peptide" evidence="4">
    <location>
        <begin position="1"/>
        <end position="25"/>
    </location>
</feature>
<dbReference type="Gene3D" id="1.20.140.40">
    <property type="entry name" value="Invertase/pectin methylesterase inhibitor family protein"/>
    <property type="match status" value="1"/>
</dbReference>
<evidence type="ECO:0000313" key="6">
    <source>
        <dbReference type="EMBL" id="KAJ8769887.1"/>
    </source>
</evidence>
<proteinExistence type="inferred from homology"/>
<keyword evidence="1 4" id="KW-0732">Signal</keyword>
<keyword evidence="2" id="KW-1015">Disulfide bond</keyword>
<evidence type="ECO:0000256" key="3">
    <source>
        <dbReference type="ARBA" id="ARBA00038471"/>
    </source>
</evidence>
<organism evidence="6 7">
    <name type="scientific">Erythroxylum novogranatense</name>
    <dbReference type="NCBI Taxonomy" id="1862640"/>
    <lineage>
        <taxon>Eukaryota</taxon>
        <taxon>Viridiplantae</taxon>
        <taxon>Streptophyta</taxon>
        <taxon>Embryophyta</taxon>
        <taxon>Tracheophyta</taxon>
        <taxon>Spermatophyta</taxon>
        <taxon>Magnoliopsida</taxon>
        <taxon>eudicotyledons</taxon>
        <taxon>Gunneridae</taxon>
        <taxon>Pentapetalae</taxon>
        <taxon>rosids</taxon>
        <taxon>fabids</taxon>
        <taxon>Malpighiales</taxon>
        <taxon>Erythroxylaceae</taxon>
        <taxon>Erythroxylum</taxon>
    </lineage>
</organism>
<evidence type="ECO:0000256" key="1">
    <source>
        <dbReference type="ARBA" id="ARBA00022729"/>
    </source>
</evidence>
<accession>A0AAV8TSF5</accession>
<dbReference type="NCBIfam" id="TIGR01614">
    <property type="entry name" value="PME_inhib"/>
    <property type="match status" value="1"/>
</dbReference>
<evidence type="ECO:0000256" key="2">
    <source>
        <dbReference type="ARBA" id="ARBA00023157"/>
    </source>
</evidence>
<dbReference type="SMART" id="SM00856">
    <property type="entry name" value="PMEI"/>
    <property type="match status" value="1"/>
</dbReference>
<feature type="domain" description="Pectinesterase inhibitor" evidence="5">
    <location>
        <begin position="31"/>
        <end position="171"/>
    </location>
</feature>
<name>A0AAV8TSF5_9ROSI</name>
<feature type="chain" id="PRO_5043518837" description="Pectinesterase inhibitor domain-containing protein" evidence="4">
    <location>
        <begin position="26"/>
        <end position="179"/>
    </location>
</feature>